<accession>Q9KE30</accession>
<keyword evidence="4 6" id="KW-0732">Signal</keyword>
<dbReference type="RefSeq" id="WP_010897198.1">
    <property type="nucleotide sequence ID" value="NC_002570.2"/>
</dbReference>
<dbReference type="GO" id="GO:0030288">
    <property type="term" value="C:outer membrane-bounded periplasmic space"/>
    <property type="evidence" value="ECO:0007669"/>
    <property type="project" value="TreeGrafter"/>
</dbReference>
<dbReference type="PROSITE" id="PS51257">
    <property type="entry name" value="PROKAR_LIPOPROTEIN"/>
    <property type="match status" value="1"/>
</dbReference>
<organism evidence="8 9">
    <name type="scientific">Halalkalibacterium halodurans (strain ATCC BAA-125 / DSM 18197 / FERM 7344 / JCM 9153 / C-125)</name>
    <name type="common">Bacillus halodurans</name>
    <dbReference type="NCBI Taxonomy" id="272558"/>
    <lineage>
        <taxon>Bacteria</taxon>
        <taxon>Bacillati</taxon>
        <taxon>Bacillota</taxon>
        <taxon>Bacilli</taxon>
        <taxon>Bacillales</taxon>
        <taxon>Bacillaceae</taxon>
        <taxon>Halalkalibacterium (ex Joshi et al. 2022)</taxon>
    </lineage>
</organism>
<gene>
    <name evidence="8" type="ordered locus">BH1028</name>
</gene>
<evidence type="ECO:0000256" key="2">
    <source>
        <dbReference type="ARBA" id="ARBA00008814"/>
    </source>
</evidence>
<name>Q9KE30_HALH5</name>
<dbReference type="Proteomes" id="UP000001258">
    <property type="component" value="Chromosome"/>
</dbReference>
<feature type="chain" id="PRO_5039043531" evidence="6">
    <location>
        <begin position="25"/>
        <end position="329"/>
    </location>
</feature>
<protein>
    <submittedName>
        <fullName evidence="8">BH1028 protein</fullName>
    </submittedName>
</protein>
<sequence length="329" mass="36056">MRKKPFYMAIVVGIVSLLMVACGADDTAEPADAEQEEAAQDTVEEEMVETEAGGEVTVQHDLGEAVIPKNPETVVVFDFGTLDSLDRLGVEVAGVPQANVPAYLSQYEEETYANVGTLFEPDFETIYDLQPDLIIISGRTSEAYDELSDIAPTLFVGLDTENYLESFRSNMETLGEIFGKETEVEEALASLEASIEEVQQLAAEKEETGLIVLANDGNVSAYGPGSRFGVIHDEFGVTPVDENIEVSNHGQSISFEYIVEKNPDHLFVIDRGAVVQEGEETNIENELVQQTTAYEEGNIHYLTPDYWYISGGGLVSVEQMIDEMKAALQ</sequence>
<dbReference type="eggNOG" id="COG4607">
    <property type="taxonomic scope" value="Bacteria"/>
</dbReference>
<reference evidence="8 9" key="1">
    <citation type="journal article" date="2000" name="Nucleic Acids Res.">
        <title>Complete genome sequence of the alkaliphilic bacterium Bacillus halodurans and genomic sequence comparison with Bacillus subtilis.</title>
        <authorList>
            <person name="Takami H."/>
            <person name="Nakasone K."/>
            <person name="Takaki Y."/>
            <person name="Maeno G."/>
            <person name="Sasaki R."/>
            <person name="Masui N."/>
            <person name="Fuji F."/>
            <person name="Hirama C."/>
            <person name="Nakamura Y."/>
            <person name="Ogasawara N."/>
            <person name="Kuhara S."/>
            <person name="Horikoshi K."/>
        </authorList>
    </citation>
    <scope>NUCLEOTIDE SEQUENCE [LARGE SCALE GENOMIC DNA]</scope>
    <source>
        <strain evidence="9">ATCC BAA-125 / DSM 18197 / FERM 7344 / JCM 9153 / C-125</strain>
    </source>
</reference>
<evidence type="ECO:0000313" key="9">
    <source>
        <dbReference type="Proteomes" id="UP000001258"/>
    </source>
</evidence>
<dbReference type="PIR" id="D83778">
    <property type="entry name" value="D83778"/>
</dbReference>
<evidence type="ECO:0000256" key="6">
    <source>
        <dbReference type="SAM" id="SignalP"/>
    </source>
</evidence>
<dbReference type="STRING" id="272558.gene:10726922"/>
<dbReference type="PANTHER" id="PTHR30532">
    <property type="entry name" value="IRON III DICITRATE-BINDING PERIPLASMIC PROTEIN"/>
    <property type="match status" value="1"/>
</dbReference>
<evidence type="ECO:0000313" key="8">
    <source>
        <dbReference type="EMBL" id="BAB04747.1"/>
    </source>
</evidence>
<feature type="signal peptide" evidence="6">
    <location>
        <begin position="1"/>
        <end position="24"/>
    </location>
</feature>
<keyword evidence="5" id="KW-0175">Coiled coil</keyword>
<dbReference type="CDD" id="cd01140">
    <property type="entry name" value="FatB"/>
    <property type="match status" value="1"/>
</dbReference>
<dbReference type="AlphaFoldDB" id="Q9KE30"/>
<feature type="coiled-coil region" evidence="5">
    <location>
        <begin position="181"/>
        <end position="208"/>
    </location>
</feature>
<proteinExistence type="inferred from homology"/>
<comment type="similarity">
    <text evidence="2">Belongs to the bacterial solute-binding protein 8 family.</text>
</comment>
<evidence type="ECO:0000256" key="1">
    <source>
        <dbReference type="ARBA" id="ARBA00004193"/>
    </source>
</evidence>
<comment type="subcellular location">
    <subcellularLocation>
        <location evidence="1">Cell membrane</location>
        <topology evidence="1">Lipid-anchor</topology>
    </subcellularLocation>
</comment>
<dbReference type="Gene3D" id="3.40.50.1980">
    <property type="entry name" value="Nitrogenase molybdenum iron protein domain"/>
    <property type="match status" value="2"/>
</dbReference>
<dbReference type="HOGENOM" id="CLU_038034_3_1_9"/>
<evidence type="ECO:0000256" key="5">
    <source>
        <dbReference type="SAM" id="Coils"/>
    </source>
</evidence>
<dbReference type="EMBL" id="BA000004">
    <property type="protein sequence ID" value="BAB04747.1"/>
    <property type="molecule type" value="Genomic_DNA"/>
</dbReference>
<evidence type="ECO:0000256" key="3">
    <source>
        <dbReference type="ARBA" id="ARBA00022448"/>
    </source>
</evidence>
<dbReference type="Pfam" id="PF01497">
    <property type="entry name" value="Peripla_BP_2"/>
    <property type="match status" value="1"/>
</dbReference>
<dbReference type="PANTHER" id="PTHR30532:SF28">
    <property type="entry name" value="PETROBACTIN-BINDING PROTEIN YCLQ"/>
    <property type="match status" value="1"/>
</dbReference>
<keyword evidence="3" id="KW-0813">Transport</keyword>
<keyword evidence="9" id="KW-1185">Reference proteome</keyword>
<dbReference type="GO" id="GO:0005886">
    <property type="term" value="C:plasma membrane"/>
    <property type="evidence" value="ECO:0007669"/>
    <property type="project" value="UniProtKB-SubCell"/>
</dbReference>
<dbReference type="PROSITE" id="PS50983">
    <property type="entry name" value="FE_B12_PBP"/>
    <property type="match status" value="1"/>
</dbReference>
<dbReference type="GO" id="GO:1901678">
    <property type="term" value="P:iron coordination entity transport"/>
    <property type="evidence" value="ECO:0007669"/>
    <property type="project" value="UniProtKB-ARBA"/>
</dbReference>
<evidence type="ECO:0000259" key="7">
    <source>
        <dbReference type="PROSITE" id="PS50983"/>
    </source>
</evidence>
<feature type="domain" description="Fe/B12 periplasmic-binding" evidence="7">
    <location>
        <begin position="73"/>
        <end position="329"/>
    </location>
</feature>
<dbReference type="KEGG" id="bha:BH1028"/>
<dbReference type="InterPro" id="IPR033870">
    <property type="entry name" value="FatB"/>
</dbReference>
<evidence type="ECO:0000256" key="4">
    <source>
        <dbReference type="ARBA" id="ARBA00022729"/>
    </source>
</evidence>
<dbReference type="SUPFAM" id="SSF53807">
    <property type="entry name" value="Helical backbone' metal receptor"/>
    <property type="match status" value="1"/>
</dbReference>
<dbReference type="InterPro" id="IPR002491">
    <property type="entry name" value="ABC_transptr_periplasmic_BD"/>
</dbReference>
<dbReference type="InterPro" id="IPR051313">
    <property type="entry name" value="Bact_iron-sidero_bind"/>
</dbReference>